<evidence type="ECO:0000313" key="3">
    <source>
        <dbReference type="Proteomes" id="UP000007015"/>
    </source>
</evidence>
<name>A2XS98_ORYSI</name>
<dbReference type="EMBL" id="CM000129">
    <property type="protein sequence ID" value="EAY93708.1"/>
    <property type="molecule type" value="Genomic_DNA"/>
</dbReference>
<proteinExistence type="predicted"/>
<dbReference type="Gramene" id="BGIOSGA015277-TA">
    <property type="protein sequence ID" value="BGIOSGA015277-PA"/>
    <property type="gene ID" value="BGIOSGA015277"/>
</dbReference>
<evidence type="ECO:0000256" key="1">
    <source>
        <dbReference type="SAM" id="MobiDB-lite"/>
    </source>
</evidence>
<feature type="region of interest" description="Disordered" evidence="1">
    <location>
        <begin position="1"/>
        <end position="28"/>
    </location>
</feature>
<organism evidence="2 3">
    <name type="scientific">Oryza sativa subsp. indica</name>
    <name type="common">Rice</name>
    <dbReference type="NCBI Taxonomy" id="39946"/>
    <lineage>
        <taxon>Eukaryota</taxon>
        <taxon>Viridiplantae</taxon>
        <taxon>Streptophyta</taxon>
        <taxon>Embryophyta</taxon>
        <taxon>Tracheophyta</taxon>
        <taxon>Spermatophyta</taxon>
        <taxon>Magnoliopsida</taxon>
        <taxon>Liliopsida</taxon>
        <taxon>Poales</taxon>
        <taxon>Poaceae</taxon>
        <taxon>BOP clade</taxon>
        <taxon>Oryzoideae</taxon>
        <taxon>Oryzeae</taxon>
        <taxon>Oryzinae</taxon>
        <taxon>Oryza</taxon>
        <taxon>Oryza sativa</taxon>
    </lineage>
</organism>
<sequence>MPRLVSGRSGGGRHMGSGSSDKEDCGQRIWRREGPRLVNSGSVCGRRVVWAVARLVGSRSGCRRRMGSRSCDEEACGWREGLKAWIRQPSGARIMAKRPKQGYGHGGVS</sequence>
<gene>
    <name evidence="2" type="ORF">OsI_15498</name>
</gene>
<dbReference type="Proteomes" id="UP000007015">
    <property type="component" value="Chromosome 4"/>
</dbReference>
<accession>A2XS98</accession>
<evidence type="ECO:0000313" key="2">
    <source>
        <dbReference type="EMBL" id="EAY93708.1"/>
    </source>
</evidence>
<dbReference type="HOGENOM" id="CLU_2188317_0_0_1"/>
<protein>
    <submittedName>
        <fullName evidence="2">Uncharacterized protein</fullName>
    </submittedName>
</protein>
<dbReference type="AlphaFoldDB" id="A2XS98"/>
<reference evidence="2 3" key="1">
    <citation type="journal article" date="2005" name="PLoS Biol.">
        <title>The genomes of Oryza sativa: a history of duplications.</title>
        <authorList>
            <person name="Yu J."/>
            <person name="Wang J."/>
            <person name="Lin W."/>
            <person name="Li S."/>
            <person name="Li H."/>
            <person name="Zhou J."/>
            <person name="Ni P."/>
            <person name="Dong W."/>
            <person name="Hu S."/>
            <person name="Zeng C."/>
            <person name="Zhang J."/>
            <person name="Zhang Y."/>
            <person name="Li R."/>
            <person name="Xu Z."/>
            <person name="Li S."/>
            <person name="Li X."/>
            <person name="Zheng H."/>
            <person name="Cong L."/>
            <person name="Lin L."/>
            <person name="Yin J."/>
            <person name="Geng J."/>
            <person name="Li G."/>
            <person name="Shi J."/>
            <person name="Liu J."/>
            <person name="Lv H."/>
            <person name="Li J."/>
            <person name="Wang J."/>
            <person name="Deng Y."/>
            <person name="Ran L."/>
            <person name="Shi X."/>
            <person name="Wang X."/>
            <person name="Wu Q."/>
            <person name="Li C."/>
            <person name="Ren X."/>
            <person name="Wang J."/>
            <person name="Wang X."/>
            <person name="Li D."/>
            <person name="Liu D."/>
            <person name="Zhang X."/>
            <person name="Ji Z."/>
            <person name="Zhao W."/>
            <person name="Sun Y."/>
            <person name="Zhang Z."/>
            <person name="Bao J."/>
            <person name="Han Y."/>
            <person name="Dong L."/>
            <person name="Ji J."/>
            <person name="Chen P."/>
            <person name="Wu S."/>
            <person name="Liu J."/>
            <person name="Xiao Y."/>
            <person name="Bu D."/>
            <person name="Tan J."/>
            <person name="Yang L."/>
            <person name="Ye C."/>
            <person name="Zhang J."/>
            <person name="Xu J."/>
            <person name="Zhou Y."/>
            <person name="Yu Y."/>
            <person name="Zhang B."/>
            <person name="Zhuang S."/>
            <person name="Wei H."/>
            <person name="Liu B."/>
            <person name="Lei M."/>
            <person name="Yu H."/>
            <person name="Li Y."/>
            <person name="Xu H."/>
            <person name="Wei S."/>
            <person name="He X."/>
            <person name="Fang L."/>
            <person name="Zhang Z."/>
            <person name="Zhang Y."/>
            <person name="Huang X."/>
            <person name="Su Z."/>
            <person name="Tong W."/>
            <person name="Li J."/>
            <person name="Tong Z."/>
            <person name="Li S."/>
            <person name="Ye J."/>
            <person name="Wang L."/>
            <person name="Fang L."/>
            <person name="Lei T."/>
            <person name="Chen C."/>
            <person name="Chen H."/>
            <person name="Xu Z."/>
            <person name="Li H."/>
            <person name="Huang H."/>
            <person name="Zhang F."/>
            <person name="Xu H."/>
            <person name="Li N."/>
            <person name="Zhao C."/>
            <person name="Li S."/>
            <person name="Dong L."/>
            <person name="Huang Y."/>
            <person name="Li L."/>
            <person name="Xi Y."/>
            <person name="Qi Q."/>
            <person name="Li W."/>
            <person name="Zhang B."/>
            <person name="Hu W."/>
            <person name="Zhang Y."/>
            <person name="Tian X."/>
            <person name="Jiao Y."/>
            <person name="Liang X."/>
            <person name="Jin J."/>
            <person name="Gao L."/>
            <person name="Zheng W."/>
            <person name="Hao B."/>
            <person name="Liu S."/>
            <person name="Wang W."/>
            <person name="Yuan L."/>
            <person name="Cao M."/>
            <person name="McDermott J."/>
            <person name="Samudrala R."/>
            <person name="Wang J."/>
            <person name="Wong G.K."/>
            <person name="Yang H."/>
        </authorList>
    </citation>
    <scope>NUCLEOTIDE SEQUENCE [LARGE SCALE GENOMIC DNA]</scope>
    <source>
        <strain evidence="3">cv. 93-11</strain>
    </source>
</reference>
<keyword evidence="3" id="KW-1185">Reference proteome</keyword>